<evidence type="ECO:0000313" key="6">
    <source>
        <dbReference type="EMBL" id="WXB19295.1"/>
    </source>
</evidence>
<feature type="compositionally biased region" description="Basic and acidic residues" evidence="2">
    <location>
        <begin position="419"/>
        <end position="428"/>
    </location>
</feature>
<comment type="similarity">
    <text evidence="1">Belongs to the membrane fusion protein (MFP) (TC 8.A.1) family.</text>
</comment>
<dbReference type="PANTHER" id="PTHR30469">
    <property type="entry name" value="MULTIDRUG RESISTANCE PROTEIN MDTA"/>
    <property type="match status" value="1"/>
</dbReference>
<name>A0ABZ2M9W9_9BACT</name>
<feature type="transmembrane region" description="Helical" evidence="3">
    <location>
        <begin position="51"/>
        <end position="73"/>
    </location>
</feature>
<evidence type="ECO:0000256" key="2">
    <source>
        <dbReference type="SAM" id="MobiDB-lite"/>
    </source>
</evidence>
<feature type="domain" description="Multidrug resistance protein MdtA-like barrel-sandwich hybrid" evidence="4">
    <location>
        <begin position="110"/>
        <end position="264"/>
    </location>
</feature>
<reference evidence="6 7" key="1">
    <citation type="submission" date="2021-12" db="EMBL/GenBank/DDBJ databases">
        <title>Discovery of the Pendulisporaceae a myxobacterial family with distinct sporulation behavior and unique specialized metabolism.</title>
        <authorList>
            <person name="Garcia R."/>
            <person name="Popoff A."/>
            <person name="Bader C.D."/>
            <person name="Loehr J."/>
            <person name="Walesch S."/>
            <person name="Walt C."/>
            <person name="Boldt J."/>
            <person name="Bunk B."/>
            <person name="Haeckl F.J.F.P.J."/>
            <person name="Gunesch A.P."/>
            <person name="Birkelbach J."/>
            <person name="Nuebel U."/>
            <person name="Pietschmann T."/>
            <person name="Bach T."/>
            <person name="Mueller R."/>
        </authorList>
    </citation>
    <scope>NUCLEOTIDE SEQUENCE [LARGE SCALE GENOMIC DNA]</scope>
    <source>
        <strain evidence="6 7">MSr11954</strain>
    </source>
</reference>
<dbReference type="Gene3D" id="1.10.287.470">
    <property type="entry name" value="Helix hairpin bin"/>
    <property type="match status" value="1"/>
</dbReference>
<keyword evidence="3" id="KW-0472">Membrane</keyword>
<dbReference type="RefSeq" id="WP_394828920.1">
    <property type="nucleotide sequence ID" value="NZ_CP089984.1"/>
</dbReference>
<accession>A0ABZ2M9W9</accession>
<evidence type="ECO:0000256" key="1">
    <source>
        <dbReference type="ARBA" id="ARBA00009477"/>
    </source>
</evidence>
<evidence type="ECO:0000259" key="4">
    <source>
        <dbReference type="Pfam" id="PF25917"/>
    </source>
</evidence>
<dbReference type="InterPro" id="IPR006143">
    <property type="entry name" value="RND_pump_MFP"/>
</dbReference>
<feature type="region of interest" description="Disordered" evidence="2">
    <location>
        <begin position="404"/>
        <end position="428"/>
    </location>
</feature>
<dbReference type="EMBL" id="CP089984">
    <property type="protein sequence ID" value="WXB19295.1"/>
    <property type="molecule type" value="Genomic_DNA"/>
</dbReference>
<dbReference type="PANTHER" id="PTHR30469:SF38">
    <property type="entry name" value="HLYD FAMILY SECRETION PROTEIN"/>
    <property type="match status" value="1"/>
</dbReference>
<dbReference type="InterPro" id="IPR058625">
    <property type="entry name" value="MdtA-like_BSH"/>
</dbReference>
<dbReference type="InterPro" id="IPR058792">
    <property type="entry name" value="Beta-barrel_RND_2"/>
</dbReference>
<keyword evidence="3" id="KW-1133">Transmembrane helix</keyword>
<dbReference type="Proteomes" id="UP001370348">
    <property type="component" value="Chromosome"/>
</dbReference>
<evidence type="ECO:0000256" key="3">
    <source>
        <dbReference type="SAM" id="Phobius"/>
    </source>
</evidence>
<sequence length="428" mass="45161">MSDSLSTELASLRIDRGAPASSASPSSASRGSSSSTTTSHEGRRRRTIAKVLAGTMAVVALGAAAVVSARPLLASWQRPKVRVTEIATVVGGAQAESSLTATGYVVPQRLAKVGSKVQGRIVRTLAHEGDAVHRGDVLFELDPTDLRNELVSAGARIEVARAKAHVARATVAETQRTLARERKLAATGAVGTATAEDLEMREGLLTSQVAAAEAEVKAAAAEAARIRDSLHDMRVLAPIDGVLTTKPLEVGDVVTNETTLVEIVDPASLMVEADVPEARAGTVKPGTPCELVLDAFPTERRRGQVVLVGPRLNRAKATALVKVKFVDEVPELRAEMAVRVGFLREELDPAKLREPPKTVVPQSAVATRDGQKVVFVLRQETVRLERVALGESLGVGSVLAEGPPVGTRIVDDPSPELMDGQKVKEGDK</sequence>
<feature type="compositionally biased region" description="Low complexity" evidence="2">
    <location>
        <begin position="17"/>
        <end position="39"/>
    </location>
</feature>
<dbReference type="Gene3D" id="2.40.50.100">
    <property type="match status" value="1"/>
</dbReference>
<protein>
    <submittedName>
        <fullName evidence="6">Efflux RND transporter periplasmic adaptor subunit</fullName>
    </submittedName>
</protein>
<dbReference type="Pfam" id="PF25954">
    <property type="entry name" value="Beta-barrel_RND_2"/>
    <property type="match status" value="1"/>
</dbReference>
<gene>
    <name evidence="6" type="ORF">LZC94_18940</name>
</gene>
<dbReference type="Pfam" id="PF25917">
    <property type="entry name" value="BSH_RND"/>
    <property type="match status" value="1"/>
</dbReference>
<organism evidence="6 7">
    <name type="scientific">Pendulispora albinea</name>
    <dbReference type="NCBI Taxonomy" id="2741071"/>
    <lineage>
        <taxon>Bacteria</taxon>
        <taxon>Pseudomonadati</taxon>
        <taxon>Myxococcota</taxon>
        <taxon>Myxococcia</taxon>
        <taxon>Myxococcales</taxon>
        <taxon>Sorangiineae</taxon>
        <taxon>Pendulisporaceae</taxon>
        <taxon>Pendulispora</taxon>
    </lineage>
</organism>
<dbReference type="SUPFAM" id="SSF111369">
    <property type="entry name" value="HlyD-like secretion proteins"/>
    <property type="match status" value="1"/>
</dbReference>
<dbReference type="NCBIfam" id="TIGR01730">
    <property type="entry name" value="RND_mfp"/>
    <property type="match status" value="1"/>
</dbReference>
<keyword evidence="7" id="KW-1185">Reference proteome</keyword>
<proteinExistence type="inferred from homology"/>
<dbReference type="Gene3D" id="2.40.30.170">
    <property type="match status" value="1"/>
</dbReference>
<feature type="domain" description="CusB-like beta-barrel" evidence="5">
    <location>
        <begin position="271"/>
        <end position="342"/>
    </location>
</feature>
<evidence type="ECO:0000259" key="5">
    <source>
        <dbReference type="Pfam" id="PF25954"/>
    </source>
</evidence>
<evidence type="ECO:0000313" key="7">
    <source>
        <dbReference type="Proteomes" id="UP001370348"/>
    </source>
</evidence>
<keyword evidence="3" id="KW-0812">Transmembrane</keyword>
<dbReference type="Gene3D" id="2.40.420.20">
    <property type="match status" value="1"/>
</dbReference>
<feature type="region of interest" description="Disordered" evidence="2">
    <location>
        <begin position="1"/>
        <end position="45"/>
    </location>
</feature>